<evidence type="ECO:0000256" key="9">
    <source>
        <dbReference type="ARBA" id="ARBA00023012"/>
    </source>
</evidence>
<comment type="subcellular location">
    <subcellularLocation>
        <location evidence="2">Membrane</location>
    </subcellularLocation>
</comment>
<organism evidence="14 15">
    <name type="scientific">Edaphobacter modestus</name>
    <dbReference type="NCBI Taxonomy" id="388466"/>
    <lineage>
        <taxon>Bacteria</taxon>
        <taxon>Pseudomonadati</taxon>
        <taxon>Acidobacteriota</taxon>
        <taxon>Terriglobia</taxon>
        <taxon>Terriglobales</taxon>
        <taxon>Acidobacteriaceae</taxon>
        <taxon>Edaphobacter</taxon>
    </lineage>
</organism>
<dbReference type="EC" id="2.7.13.3" evidence="3"/>
<dbReference type="SMART" id="SM00304">
    <property type="entry name" value="HAMP"/>
    <property type="match status" value="1"/>
</dbReference>
<dbReference type="PROSITE" id="PS50109">
    <property type="entry name" value="HIS_KIN"/>
    <property type="match status" value="1"/>
</dbReference>
<dbReference type="PRINTS" id="PR00344">
    <property type="entry name" value="BCTRLSENSOR"/>
</dbReference>
<keyword evidence="7 14" id="KW-0418">Kinase</keyword>
<evidence type="ECO:0000256" key="6">
    <source>
        <dbReference type="ARBA" id="ARBA00022692"/>
    </source>
</evidence>
<keyword evidence="9" id="KW-0902">Two-component regulatory system</keyword>
<dbReference type="EMBL" id="SHKW01000001">
    <property type="protein sequence ID" value="RZU40125.1"/>
    <property type="molecule type" value="Genomic_DNA"/>
</dbReference>
<dbReference type="CDD" id="cd00082">
    <property type="entry name" value="HisKA"/>
    <property type="match status" value="1"/>
</dbReference>
<comment type="catalytic activity">
    <reaction evidence="1">
        <text>ATP + protein L-histidine = ADP + protein N-phospho-L-histidine.</text>
        <dbReference type="EC" id="2.7.13.3"/>
    </reaction>
</comment>
<keyword evidence="6 11" id="KW-0812">Transmembrane</keyword>
<dbReference type="InterPro" id="IPR004358">
    <property type="entry name" value="Sig_transdc_His_kin-like_C"/>
</dbReference>
<reference evidence="14 15" key="1">
    <citation type="submission" date="2019-02" db="EMBL/GenBank/DDBJ databases">
        <title>Genomic Encyclopedia of Archaeal and Bacterial Type Strains, Phase II (KMG-II): from individual species to whole genera.</title>
        <authorList>
            <person name="Goeker M."/>
        </authorList>
    </citation>
    <scope>NUCLEOTIDE SEQUENCE [LARGE SCALE GENOMIC DNA]</scope>
    <source>
        <strain evidence="14 15">DSM 18101</strain>
    </source>
</reference>
<evidence type="ECO:0000256" key="8">
    <source>
        <dbReference type="ARBA" id="ARBA00022989"/>
    </source>
</evidence>
<dbReference type="OrthoDB" id="9796330at2"/>
<protein>
    <recommendedName>
        <fullName evidence="3">histidine kinase</fullName>
        <ecNumber evidence="3">2.7.13.3</ecNumber>
    </recommendedName>
</protein>
<evidence type="ECO:0000256" key="10">
    <source>
        <dbReference type="ARBA" id="ARBA00023136"/>
    </source>
</evidence>
<dbReference type="Pfam" id="PF02518">
    <property type="entry name" value="HATPase_c"/>
    <property type="match status" value="1"/>
</dbReference>
<dbReference type="RefSeq" id="WP_130418235.1">
    <property type="nucleotide sequence ID" value="NZ_SHKW01000001.1"/>
</dbReference>
<keyword evidence="10 11" id="KW-0472">Membrane</keyword>
<dbReference type="InterPro" id="IPR036890">
    <property type="entry name" value="HATPase_C_sf"/>
</dbReference>
<dbReference type="SUPFAM" id="SSF47384">
    <property type="entry name" value="Homodimeric domain of signal transducing histidine kinase"/>
    <property type="match status" value="1"/>
</dbReference>
<dbReference type="InterPro" id="IPR036097">
    <property type="entry name" value="HisK_dim/P_sf"/>
</dbReference>
<dbReference type="Proteomes" id="UP000292958">
    <property type="component" value="Unassembled WGS sequence"/>
</dbReference>
<feature type="domain" description="Histidine kinase" evidence="12">
    <location>
        <begin position="223"/>
        <end position="439"/>
    </location>
</feature>
<name>A0A4Q7YTB0_9BACT</name>
<proteinExistence type="predicted"/>
<keyword evidence="8 11" id="KW-1133">Transmembrane helix</keyword>
<dbReference type="Gene3D" id="1.10.287.130">
    <property type="match status" value="1"/>
</dbReference>
<evidence type="ECO:0000256" key="5">
    <source>
        <dbReference type="ARBA" id="ARBA00022679"/>
    </source>
</evidence>
<dbReference type="GO" id="GO:0005886">
    <property type="term" value="C:plasma membrane"/>
    <property type="evidence" value="ECO:0007669"/>
    <property type="project" value="TreeGrafter"/>
</dbReference>
<dbReference type="PANTHER" id="PTHR45436:SF5">
    <property type="entry name" value="SENSOR HISTIDINE KINASE TRCS"/>
    <property type="match status" value="1"/>
</dbReference>
<dbReference type="InterPro" id="IPR005467">
    <property type="entry name" value="His_kinase_dom"/>
</dbReference>
<evidence type="ECO:0000256" key="11">
    <source>
        <dbReference type="SAM" id="Phobius"/>
    </source>
</evidence>
<keyword evidence="15" id="KW-1185">Reference proteome</keyword>
<gene>
    <name evidence="14" type="ORF">BDD14_1551</name>
</gene>
<comment type="caution">
    <text evidence="14">The sequence shown here is derived from an EMBL/GenBank/DDBJ whole genome shotgun (WGS) entry which is preliminary data.</text>
</comment>
<dbReference type="SUPFAM" id="SSF55874">
    <property type="entry name" value="ATPase domain of HSP90 chaperone/DNA topoisomerase II/histidine kinase"/>
    <property type="match status" value="1"/>
</dbReference>
<keyword evidence="5" id="KW-0808">Transferase</keyword>
<dbReference type="SMART" id="SM00388">
    <property type="entry name" value="HisKA"/>
    <property type="match status" value="1"/>
</dbReference>
<evidence type="ECO:0000313" key="14">
    <source>
        <dbReference type="EMBL" id="RZU40125.1"/>
    </source>
</evidence>
<dbReference type="FunFam" id="3.30.565.10:FF:000006">
    <property type="entry name" value="Sensor histidine kinase WalK"/>
    <property type="match status" value="1"/>
</dbReference>
<evidence type="ECO:0000256" key="3">
    <source>
        <dbReference type="ARBA" id="ARBA00012438"/>
    </source>
</evidence>
<feature type="transmembrane region" description="Helical" evidence="11">
    <location>
        <begin position="142"/>
        <end position="161"/>
    </location>
</feature>
<dbReference type="PROSITE" id="PS50885">
    <property type="entry name" value="HAMP"/>
    <property type="match status" value="1"/>
</dbReference>
<keyword evidence="4" id="KW-0597">Phosphoprotein</keyword>
<evidence type="ECO:0000259" key="12">
    <source>
        <dbReference type="PROSITE" id="PS50109"/>
    </source>
</evidence>
<dbReference type="Pfam" id="PF00512">
    <property type="entry name" value="HisKA"/>
    <property type="match status" value="1"/>
</dbReference>
<dbReference type="PANTHER" id="PTHR45436">
    <property type="entry name" value="SENSOR HISTIDINE KINASE YKOH"/>
    <property type="match status" value="1"/>
</dbReference>
<sequence>MGTLGAFSFFYLRRALASSREHTLQRRVDRLTHFVNDAPQSTTTVPLPVLIHQFSTVIPESDLLRISSLDGRSIYPYKGDIKDFSWPAERCDLPCFSMVKIETKHMRLIQQVITLRGEKVRVTLAGQVDEHYDILRMVRNSYLVSIPLLLVISVIGGLLLANRTLEPIDRMTRAAQTISIRDLRKRLPVPPTGDEVQRFAVAWNELLARLETAVESLTQFTADISHDLRTTLTVMLATAQISMKRERTPSEYQKALQTIMLECEATTQLLDDLLAASRADVEQENIQLCRVPLSEVVEETCTHLQARAEVKQQSVGIGVEADRWVEGNLSLLRRLVTILVDNAIKYTPPSGEISVLLYSEQTNATLEITDTGIGIAAHDIDKIFNRFYRADTSRNRDQGGAGLGLSIAKWIVDAHRGTISAKSDPMNGTSFLVTLPLLAPEAEETL</sequence>
<dbReference type="Gene3D" id="6.10.340.10">
    <property type="match status" value="1"/>
</dbReference>
<dbReference type="Gene3D" id="3.30.565.10">
    <property type="entry name" value="Histidine kinase-like ATPase, C-terminal domain"/>
    <property type="match status" value="1"/>
</dbReference>
<dbReference type="InterPro" id="IPR003594">
    <property type="entry name" value="HATPase_dom"/>
</dbReference>
<evidence type="ECO:0000259" key="13">
    <source>
        <dbReference type="PROSITE" id="PS50885"/>
    </source>
</evidence>
<feature type="domain" description="HAMP" evidence="13">
    <location>
        <begin position="162"/>
        <end position="215"/>
    </location>
</feature>
<dbReference type="CDD" id="cd06225">
    <property type="entry name" value="HAMP"/>
    <property type="match status" value="1"/>
</dbReference>
<dbReference type="GO" id="GO:0000155">
    <property type="term" value="F:phosphorelay sensor kinase activity"/>
    <property type="evidence" value="ECO:0007669"/>
    <property type="project" value="InterPro"/>
</dbReference>
<accession>A0A4Q7YTB0</accession>
<dbReference type="InterPro" id="IPR050428">
    <property type="entry name" value="TCS_sensor_his_kinase"/>
</dbReference>
<dbReference type="AlphaFoldDB" id="A0A4Q7YTB0"/>
<evidence type="ECO:0000256" key="1">
    <source>
        <dbReference type="ARBA" id="ARBA00000085"/>
    </source>
</evidence>
<evidence type="ECO:0000256" key="7">
    <source>
        <dbReference type="ARBA" id="ARBA00022777"/>
    </source>
</evidence>
<dbReference type="SMART" id="SM00387">
    <property type="entry name" value="HATPase_c"/>
    <property type="match status" value="1"/>
</dbReference>
<dbReference type="InterPro" id="IPR003661">
    <property type="entry name" value="HisK_dim/P_dom"/>
</dbReference>
<dbReference type="Pfam" id="PF00672">
    <property type="entry name" value="HAMP"/>
    <property type="match status" value="1"/>
</dbReference>
<evidence type="ECO:0000256" key="2">
    <source>
        <dbReference type="ARBA" id="ARBA00004370"/>
    </source>
</evidence>
<evidence type="ECO:0000256" key="4">
    <source>
        <dbReference type="ARBA" id="ARBA00022553"/>
    </source>
</evidence>
<dbReference type="InterPro" id="IPR003660">
    <property type="entry name" value="HAMP_dom"/>
</dbReference>
<evidence type="ECO:0000313" key="15">
    <source>
        <dbReference type="Proteomes" id="UP000292958"/>
    </source>
</evidence>